<dbReference type="AlphaFoldDB" id="A0A9D1WDK5"/>
<protein>
    <submittedName>
        <fullName evidence="1">Uncharacterized protein</fullName>
    </submittedName>
</protein>
<reference evidence="1" key="1">
    <citation type="journal article" date="2021" name="PeerJ">
        <title>Extensive microbial diversity within the chicken gut microbiome revealed by metagenomics and culture.</title>
        <authorList>
            <person name="Gilroy R."/>
            <person name="Ravi A."/>
            <person name="Getino M."/>
            <person name="Pursley I."/>
            <person name="Horton D.L."/>
            <person name="Alikhan N.F."/>
            <person name="Baker D."/>
            <person name="Gharbi K."/>
            <person name="Hall N."/>
            <person name="Watson M."/>
            <person name="Adriaenssens E.M."/>
            <person name="Foster-Nyarko E."/>
            <person name="Jarju S."/>
            <person name="Secka A."/>
            <person name="Antonio M."/>
            <person name="Oren A."/>
            <person name="Chaudhuri R.R."/>
            <person name="La Ragione R."/>
            <person name="Hildebrand F."/>
            <person name="Pallen M.J."/>
        </authorList>
    </citation>
    <scope>NUCLEOTIDE SEQUENCE</scope>
    <source>
        <strain evidence="1">USASDec5-558</strain>
    </source>
</reference>
<dbReference type="Proteomes" id="UP000886829">
    <property type="component" value="Unassembled WGS sequence"/>
</dbReference>
<name>A0A9D1WDK5_9GAMM</name>
<reference evidence="1" key="2">
    <citation type="submission" date="2021-04" db="EMBL/GenBank/DDBJ databases">
        <authorList>
            <person name="Gilroy R."/>
        </authorList>
    </citation>
    <scope>NUCLEOTIDE SEQUENCE</scope>
    <source>
        <strain evidence="1">USASDec5-558</strain>
    </source>
</reference>
<comment type="caution">
    <text evidence="1">The sequence shown here is derived from an EMBL/GenBank/DDBJ whole genome shotgun (WGS) entry which is preliminary data.</text>
</comment>
<sequence>MIKKTNMDTQSNTGISISTRFRRYNSTGLSSKAHIVLHRRAIALDDGKRCHVVSCEFVCLPKVGK</sequence>
<accession>A0A9D1WDK5</accession>
<dbReference type="EMBL" id="DXEV01000140">
    <property type="protein sequence ID" value="HIX57216.1"/>
    <property type="molecule type" value="Genomic_DNA"/>
</dbReference>
<proteinExistence type="predicted"/>
<organism evidence="1 2">
    <name type="scientific">Candidatus Anaerobiospirillum pullistercoris</name>
    <dbReference type="NCBI Taxonomy" id="2838452"/>
    <lineage>
        <taxon>Bacteria</taxon>
        <taxon>Pseudomonadati</taxon>
        <taxon>Pseudomonadota</taxon>
        <taxon>Gammaproteobacteria</taxon>
        <taxon>Aeromonadales</taxon>
        <taxon>Succinivibrionaceae</taxon>
        <taxon>Anaerobiospirillum</taxon>
    </lineage>
</organism>
<evidence type="ECO:0000313" key="1">
    <source>
        <dbReference type="EMBL" id="HIX57216.1"/>
    </source>
</evidence>
<gene>
    <name evidence="1" type="ORF">H9850_07070</name>
</gene>
<evidence type="ECO:0000313" key="2">
    <source>
        <dbReference type="Proteomes" id="UP000886829"/>
    </source>
</evidence>